<dbReference type="AlphaFoldDB" id="A0AAN6A7X3"/>
<organism evidence="1 2">
    <name type="scientific">Clostridioides difficile</name>
    <name type="common">Peptoclostridium difficile</name>
    <dbReference type="NCBI Taxonomy" id="1496"/>
    <lineage>
        <taxon>Bacteria</taxon>
        <taxon>Bacillati</taxon>
        <taxon>Bacillota</taxon>
        <taxon>Clostridia</taxon>
        <taxon>Peptostreptococcales</taxon>
        <taxon>Peptostreptococcaceae</taxon>
        <taxon>Clostridioides</taxon>
    </lineage>
</organism>
<gene>
    <name evidence="1" type="ORF">KRM00_003946</name>
</gene>
<reference evidence="1" key="1">
    <citation type="journal article" date="2018" name="Genome Biol.">
        <title>SKESA: strategic k-mer extension for scrupulous assemblies.</title>
        <authorList>
            <person name="Souvorov A."/>
            <person name="Agarwala R."/>
            <person name="Lipman D.J."/>
        </authorList>
    </citation>
    <scope>NUCLEOTIDE SEQUENCE</scope>
    <source>
        <strain evidence="1">HN1000</strain>
    </source>
</reference>
<name>A0AAN6A7X3_CLODI</name>
<dbReference type="EMBL" id="DAEPXK010000079">
    <property type="protein sequence ID" value="HBH1544397.1"/>
    <property type="molecule type" value="Genomic_DNA"/>
</dbReference>
<reference evidence="1" key="2">
    <citation type="submission" date="2021-06" db="EMBL/GenBank/DDBJ databases">
        <authorList>
            <consortium name="NCBI Pathogen Detection Project"/>
        </authorList>
    </citation>
    <scope>NUCLEOTIDE SEQUENCE</scope>
    <source>
        <strain evidence="1">HN1000</strain>
    </source>
</reference>
<accession>A0AAN6A7X3</accession>
<protein>
    <submittedName>
        <fullName evidence="1">Uncharacterized protein</fullName>
    </submittedName>
</protein>
<comment type="caution">
    <text evidence="1">The sequence shown here is derived from an EMBL/GenBank/DDBJ whole genome shotgun (WGS) entry which is preliminary data.</text>
</comment>
<dbReference type="Proteomes" id="UP000878956">
    <property type="component" value="Unassembled WGS sequence"/>
</dbReference>
<sequence>MGCPVCNKKMIESDLFLNHVRCSSCNYEENKEKVEMMNKIKKFIAERNLSHVKLEFWNKDGYNEYFLDTDIDIIAEMLLKILK</sequence>
<evidence type="ECO:0000313" key="2">
    <source>
        <dbReference type="Proteomes" id="UP000878956"/>
    </source>
</evidence>
<proteinExistence type="predicted"/>
<evidence type="ECO:0000313" key="1">
    <source>
        <dbReference type="EMBL" id="HBH1544397.1"/>
    </source>
</evidence>